<evidence type="ECO:0000256" key="6">
    <source>
        <dbReference type="NCBIfam" id="TIGR02188"/>
    </source>
</evidence>
<dbReference type="Gene3D" id="3.40.50.12780">
    <property type="entry name" value="N-terminal domain of ligase-like"/>
    <property type="match status" value="1"/>
</dbReference>
<dbReference type="InterPro" id="IPR020845">
    <property type="entry name" value="AMP-binding_CS"/>
</dbReference>
<dbReference type="EMBL" id="CP009976">
    <property type="protein sequence ID" value="AIZ40202.1"/>
    <property type="molecule type" value="Genomic_DNA"/>
</dbReference>
<evidence type="ECO:0000259" key="7">
    <source>
        <dbReference type="Pfam" id="PF00501"/>
    </source>
</evidence>
<feature type="domain" description="AMP-dependent synthetase/ligase" evidence="7">
    <location>
        <begin position="70"/>
        <end position="461"/>
    </location>
</feature>
<dbReference type="EC" id="6.2.1.1" evidence="6"/>
<dbReference type="GO" id="GO:0003987">
    <property type="term" value="F:acetate-CoA ligase activity"/>
    <property type="evidence" value="ECO:0007669"/>
    <property type="project" value="UniProtKB-UniRule"/>
</dbReference>
<organism evidence="10 11">
    <name type="scientific">Cellulophaga baltica 18</name>
    <dbReference type="NCBI Taxonomy" id="1348584"/>
    <lineage>
        <taxon>Bacteria</taxon>
        <taxon>Pseudomonadati</taxon>
        <taxon>Bacteroidota</taxon>
        <taxon>Flavobacteriia</taxon>
        <taxon>Flavobacteriales</taxon>
        <taxon>Flavobacteriaceae</taxon>
        <taxon>Cellulophaga</taxon>
    </lineage>
</organism>
<keyword evidence="5" id="KW-0007">Acetylation</keyword>
<reference evidence="10 11" key="1">
    <citation type="journal article" date="2014" name="Environ. Microbiol.">
        <title>Contrasting genomic patterns and infection strategies of two co-existing Bacteroidetes podovirus genera.</title>
        <authorList>
            <person name="Holmfeldt K."/>
            <person name="Howard-Varona C."/>
            <person name="Solonenko N."/>
            <person name="Sullivan M.B."/>
        </authorList>
    </citation>
    <scope>NUCLEOTIDE SEQUENCE [LARGE SCALE GENOMIC DNA]</scope>
    <source>
        <strain evidence="10 11">18</strain>
    </source>
</reference>
<dbReference type="GO" id="GO:0019427">
    <property type="term" value="P:acetyl-CoA biosynthetic process from acetate"/>
    <property type="evidence" value="ECO:0007669"/>
    <property type="project" value="UniProtKB-UniRule"/>
</dbReference>
<dbReference type="GO" id="GO:0016208">
    <property type="term" value="F:AMP binding"/>
    <property type="evidence" value="ECO:0007669"/>
    <property type="project" value="InterPro"/>
</dbReference>
<evidence type="ECO:0000256" key="2">
    <source>
        <dbReference type="ARBA" id="ARBA00022598"/>
    </source>
</evidence>
<evidence type="ECO:0000256" key="3">
    <source>
        <dbReference type="ARBA" id="ARBA00022741"/>
    </source>
</evidence>
<evidence type="ECO:0000259" key="9">
    <source>
        <dbReference type="Pfam" id="PF16177"/>
    </source>
</evidence>
<dbReference type="Proteomes" id="UP000030786">
    <property type="component" value="Chromosome"/>
</dbReference>
<dbReference type="InterPro" id="IPR000873">
    <property type="entry name" value="AMP-dep_synth/lig_dom"/>
</dbReference>
<dbReference type="FunFam" id="3.40.50.12780:FF:000001">
    <property type="entry name" value="Acetyl-coenzyme A synthetase"/>
    <property type="match status" value="1"/>
</dbReference>
<dbReference type="NCBIfam" id="TIGR02188">
    <property type="entry name" value="Ac_CoA_lig_AcsA"/>
    <property type="match status" value="1"/>
</dbReference>
<dbReference type="InterPro" id="IPR032387">
    <property type="entry name" value="ACAS_N"/>
</dbReference>
<evidence type="ECO:0000259" key="8">
    <source>
        <dbReference type="Pfam" id="PF13193"/>
    </source>
</evidence>
<dbReference type="Pfam" id="PF00501">
    <property type="entry name" value="AMP-binding"/>
    <property type="match status" value="1"/>
</dbReference>
<dbReference type="NCBIfam" id="NF001208">
    <property type="entry name" value="PRK00174.1"/>
    <property type="match status" value="1"/>
</dbReference>
<dbReference type="AlphaFoldDB" id="A0AAU8RKZ9"/>
<dbReference type="GO" id="GO:0005524">
    <property type="term" value="F:ATP binding"/>
    <property type="evidence" value="ECO:0007669"/>
    <property type="project" value="UniProtKB-KW"/>
</dbReference>
<dbReference type="PROSITE" id="PS00455">
    <property type="entry name" value="AMP_BINDING"/>
    <property type="match status" value="1"/>
</dbReference>
<feature type="domain" description="AMP-binding enzyme C-terminal" evidence="8">
    <location>
        <begin position="519"/>
        <end position="598"/>
    </location>
</feature>
<dbReference type="InterPro" id="IPR045851">
    <property type="entry name" value="AMP-bd_C_sf"/>
</dbReference>
<dbReference type="Pfam" id="PF16177">
    <property type="entry name" value="ACAS_N"/>
    <property type="match status" value="1"/>
</dbReference>
<dbReference type="RefSeq" id="WP_029445395.1">
    <property type="nucleotide sequence ID" value="NZ_CP009976.1"/>
</dbReference>
<accession>A0AAU8RKZ9</accession>
<dbReference type="Pfam" id="PF13193">
    <property type="entry name" value="AMP-binding_C"/>
    <property type="match status" value="1"/>
</dbReference>
<sequence>MSNYHIKHLEEYYQVYRKSVRNPESFWEEIAEEHFLWRKKWDTVLSWDFKKPEVKWFEGAKLNITENCIDRHLATRGDKTAILFEPNDPKEAAQHITYKDLYHRVNKFANVLKAKGVTKGDRVCVYLPMIPELAVAILACARIGAIHSVVFAGFSSIALATRINDADCKMVITSDGSYRGAKSIDLKGIVDEALEDCKGVNKVLVVKRIDTEIFMKAGRDEWLQPLLDDASDELVATVMDAEDPLFILYTSGSTGMPKGMVHSTGGYMVYTAYTFKNVFQYRENDIYWCTADIGWITGHSYIVYGPLANGATTVMFEGVPSYPDYGRFWEIVEKHKITQFYTAPTAIRALAKEGVAYIDTHDLSSLKVLGTVGEPINEEAWHWYDDNVGKRKAPIVDTWWQTETGGIMITPIPFCTPTKPTYATLPFIGIQPALMDENGKEIKGDQADGRLCIKFPWPSIARTIWGNHQRYKDTYFSAYENMYFTGDGALRDEVGYYRITGRVDDVIIVSGHNLGTAPIEDAINEHPAVSESAIVGFPHDIKGNALYGYVTLKETGESRNHDNLRKEINQIITEQIGPIAKLDKIQFTNGLPKTRSGKIMRRILRKIAGKDTSNLGDTSTLLNPECVQQIMDNVL</sequence>
<dbReference type="GeneID" id="78059234"/>
<gene>
    <name evidence="10" type="ORF">M666_00590</name>
</gene>
<keyword evidence="2 10" id="KW-0436">Ligase</keyword>
<dbReference type="PANTHER" id="PTHR24095:SF14">
    <property type="entry name" value="ACETYL-COENZYME A SYNTHETASE 1"/>
    <property type="match status" value="1"/>
</dbReference>
<dbReference type="InterPro" id="IPR025110">
    <property type="entry name" value="AMP-bd_C"/>
</dbReference>
<proteinExistence type="inferred from homology"/>
<evidence type="ECO:0000256" key="4">
    <source>
        <dbReference type="ARBA" id="ARBA00022840"/>
    </source>
</evidence>
<keyword evidence="3" id="KW-0547">Nucleotide-binding</keyword>
<keyword evidence="4" id="KW-0067">ATP-binding</keyword>
<evidence type="ECO:0000256" key="5">
    <source>
        <dbReference type="ARBA" id="ARBA00022990"/>
    </source>
</evidence>
<name>A0AAU8RKZ9_9FLAO</name>
<dbReference type="InterPro" id="IPR011904">
    <property type="entry name" value="Ac_CoA_lig"/>
</dbReference>
<dbReference type="CDD" id="cd05966">
    <property type="entry name" value="ACS"/>
    <property type="match status" value="1"/>
</dbReference>
<evidence type="ECO:0000313" key="10">
    <source>
        <dbReference type="EMBL" id="AIZ40202.1"/>
    </source>
</evidence>
<evidence type="ECO:0000256" key="1">
    <source>
        <dbReference type="ARBA" id="ARBA00006432"/>
    </source>
</evidence>
<dbReference type="InterPro" id="IPR042099">
    <property type="entry name" value="ANL_N_sf"/>
</dbReference>
<dbReference type="Gene3D" id="3.30.300.30">
    <property type="match status" value="1"/>
</dbReference>
<evidence type="ECO:0000313" key="11">
    <source>
        <dbReference type="Proteomes" id="UP000030786"/>
    </source>
</evidence>
<comment type="similarity">
    <text evidence="1">Belongs to the ATP-dependent AMP-binding enzyme family.</text>
</comment>
<dbReference type="PANTHER" id="PTHR24095">
    <property type="entry name" value="ACETYL-COENZYME A SYNTHETASE"/>
    <property type="match status" value="1"/>
</dbReference>
<protein>
    <recommendedName>
        <fullName evidence="6">Acetate--CoA ligase</fullName>
        <ecNumber evidence="6">6.2.1.1</ecNumber>
    </recommendedName>
</protein>
<dbReference type="SUPFAM" id="SSF56801">
    <property type="entry name" value="Acetyl-CoA synthetase-like"/>
    <property type="match status" value="1"/>
</dbReference>
<dbReference type="KEGG" id="cbat:M666_00590"/>
<feature type="domain" description="Acetyl-coenzyme A synthetase N-terminal" evidence="9">
    <location>
        <begin position="12"/>
        <end position="68"/>
    </location>
</feature>